<dbReference type="Proteomes" id="UP000015105">
    <property type="component" value="Chromosome 5D"/>
</dbReference>
<sequence length="243" mass="26617">PAGSSPSGPSARLFPAVQVLVLAQFGRRRSQFGRLRPSLAAASALPIWSSPHRPGPLNHILAAALPSLFLAAPPPCCTPGRYSSPVHWWNHSSIRETHHSIMMEYCLCLDIVYVAVLRLIVEGLGVRRTRRSRDSETECADLAAAVVGVAEEAPTELSVALLLQLLVPPPVAPTRLGLPRRSAWRLRRRSAAPLLRHRSAPLHVHALVAHIQLWRPYTSTPPSQRSSSPTQKESIFLTYGVCE</sequence>
<dbReference type="Gramene" id="AET5Gv20396800.2">
    <property type="protein sequence ID" value="AET5Gv20396800.2"/>
    <property type="gene ID" value="AET5Gv20396800"/>
</dbReference>
<proteinExistence type="predicted"/>
<organism evidence="1 2">
    <name type="scientific">Aegilops tauschii subsp. strangulata</name>
    <name type="common">Goatgrass</name>
    <dbReference type="NCBI Taxonomy" id="200361"/>
    <lineage>
        <taxon>Eukaryota</taxon>
        <taxon>Viridiplantae</taxon>
        <taxon>Streptophyta</taxon>
        <taxon>Embryophyta</taxon>
        <taxon>Tracheophyta</taxon>
        <taxon>Spermatophyta</taxon>
        <taxon>Magnoliopsida</taxon>
        <taxon>Liliopsida</taxon>
        <taxon>Poales</taxon>
        <taxon>Poaceae</taxon>
        <taxon>BOP clade</taxon>
        <taxon>Pooideae</taxon>
        <taxon>Triticodae</taxon>
        <taxon>Triticeae</taxon>
        <taxon>Triticinae</taxon>
        <taxon>Aegilops</taxon>
    </lineage>
</organism>
<accession>A0A453KF28</accession>
<dbReference type="EnsemblPlants" id="AET5Gv20396800.2">
    <property type="protein sequence ID" value="AET5Gv20396800.2"/>
    <property type="gene ID" value="AET5Gv20396800"/>
</dbReference>
<dbReference type="AlphaFoldDB" id="A0A453KF28"/>
<keyword evidence="2" id="KW-1185">Reference proteome</keyword>
<reference evidence="1" key="5">
    <citation type="journal article" date="2021" name="G3 (Bethesda)">
        <title>Aegilops tauschii genome assembly Aet v5.0 features greater sequence contiguity and improved annotation.</title>
        <authorList>
            <person name="Wang L."/>
            <person name="Zhu T."/>
            <person name="Rodriguez J.C."/>
            <person name="Deal K.R."/>
            <person name="Dubcovsky J."/>
            <person name="McGuire P.E."/>
            <person name="Lux T."/>
            <person name="Spannagl M."/>
            <person name="Mayer K.F.X."/>
            <person name="Baldrich P."/>
            <person name="Meyers B.C."/>
            <person name="Huo N."/>
            <person name="Gu Y.Q."/>
            <person name="Zhou H."/>
            <person name="Devos K.M."/>
            <person name="Bennetzen J.L."/>
            <person name="Unver T."/>
            <person name="Budak H."/>
            <person name="Gulick P.J."/>
            <person name="Galiba G."/>
            <person name="Kalapos B."/>
            <person name="Nelson D.R."/>
            <person name="Li P."/>
            <person name="You F.M."/>
            <person name="Luo M.C."/>
            <person name="Dvorak J."/>
        </authorList>
    </citation>
    <scope>NUCLEOTIDE SEQUENCE [LARGE SCALE GENOMIC DNA]</scope>
    <source>
        <strain evidence="1">cv. AL8/78</strain>
    </source>
</reference>
<reference evidence="2" key="1">
    <citation type="journal article" date="2014" name="Science">
        <title>Ancient hybridizations among the ancestral genomes of bread wheat.</title>
        <authorList>
            <consortium name="International Wheat Genome Sequencing Consortium,"/>
            <person name="Marcussen T."/>
            <person name="Sandve S.R."/>
            <person name="Heier L."/>
            <person name="Spannagl M."/>
            <person name="Pfeifer M."/>
            <person name="Jakobsen K.S."/>
            <person name="Wulff B.B."/>
            <person name="Steuernagel B."/>
            <person name="Mayer K.F."/>
            <person name="Olsen O.A."/>
        </authorList>
    </citation>
    <scope>NUCLEOTIDE SEQUENCE [LARGE SCALE GENOMIC DNA]</scope>
    <source>
        <strain evidence="2">cv. AL8/78</strain>
    </source>
</reference>
<reference evidence="1" key="4">
    <citation type="submission" date="2019-03" db="UniProtKB">
        <authorList>
            <consortium name="EnsemblPlants"/>
        </authorList>
    </citation>
    <scope>IDENTIFICATION</scope>
</reference>
<reference evidence="1" key="3">
    <citation type="journal article" date="2017" name="Nature">
        <title>Genome sequence of the progenitor of the wheat D genome Aegilops tauschii.</title>
        <authorList>
            <person name="Luo M.C."/>
            <person name="Gu Y.Q."/>
            <person name="Puiu D."/>
            <person name="Wang H."/>
            <person name="Twardziok S.O."/>
            <person name="Deal K.R."/>
            <person name="Huo N."/>
            <person name="Zhu T."/>
            <person name="Wang L."/>
            <person name="Wang Y."/>
            <person name="McGuire P.E."/>
            <person name="Liu S."/>
            <person name="Long H."/>
            <person name="Ramasamy R.K."/>
            <person name="Rodriguez J.C."/>
            <person name="Van S.L."/>
            <person name="Yuan L."/>
            <person name="Wang Z."/>
            <person name="Xia Z."/>
            <person name="Xiao L."/>
            <person name="Anderson O.D."/>
            <person name="Ouyang S."/>
            <person name="Liang Y."/>
            <person name="Zimin A.V."/>
            <person name="Pertea G."/>
            <person name="Qi P."/>
            <person name="Bennetzen J.L."/>
            <person name="Dai X."/>
            <person name="Dawson M.W."/>
            <person name="Muller H.G."/>
            <person name="Kugler K."/>
            <person name="Rivarola-Duarte L."/>
            <person name="Spannagl M."/>
            <person name="Mayer K.F.X."/>
            <person name="Lu F.H."/>
            <person name="Bevan M.W."/>
            <person name="Leroy P."/>
            <person name="Li P."/>
            <person name="You F.M."/>
            <person name="Sun Q."/>
            <person name="Liu Z."/>
            <person name="Lyons E."/>
            <person name="Wicker T."/>
            <person name="Salzberg S.L."/>
            <person name="Devos K.M."/>
            <person name="Dvorak J."/>
        </authorList>
    </citation>
    <scope>NUCLEOTIDE SEQUENCE [LARGE SCALE GENOMIC DNA]</scope>
    <source>
        <strain evidence="1">cv. AL8/78</strain>
    </source>
</reference>
<name>A0A453KF28_AEGTS</name>
<evidence type="ECO:0000313" key="2">
    <source>
        <dbReference type="Proteomes" id="UP000015105"/>
    </source>
</evidence>
<protein>
    <submittedName>
        <fullName evidence="1">Uncharacterized protein</fullName>
    </submittedName>
</protein>
<reference evidence="2" key="2">
    <citation type="journal article" date="2017" name="Nat. Plants">
        <title>The Aegilops tauschii genome reveals multiple impacts of transposons.</title>
        <authorList>
            <person name="Zhao G."/>
            <person name="Zou C."/>
            <person name="Li K."/>
            <person name="Wang K."/>
            <person name="Li T."/>
            <person name="Gao L."/>
            <person name="Zhang X."/>
            <person name="Wang H."/>
            <person name="Yang Z."/>
            <person name="Liu X."/>
            <person name="Jiang W."/>
            <person name="Mao L."/>
            <person name="Kong X."/>
            <person name="Jiao Y."/>
            <person name="Jia J."/>
        </authorList>
    </citation>
    <scope>NUCLEOTIDE SEQUENCE [LARGE SCALE GENOMIC DNA]</scope>
    <source>
        <strain evidence="2">cv. AL8/78</strain>
    </source>
</reference>
<evidence type="ECO:0000313" key="1">
    <source>
        <dbReference type="EnsemblPlants" id="AET5Gv20396800.2"/>
    </source>
</evidence>